<dbReference type="AlphaFoldDB" id="A0A8J8CIL7"/>
<accession>A0A8J8CIL7</accession>
<reference evidence="1" key="1">
    <citation type="submission" date="2019-12" db="EMBL/GenBank/DDBJ databases">
        <title>High-Quality draft genome sequences of three cyanobacteria isolated from the limestone walls of the Old Cathedral of Coimbra.</title>
        <authorList>
            <person name="Tiago I."/>
            <person name="Soares F."/>
            <person name="Portugal A."/>
        </authorList>
    </citation>
    <scope>NUCLEOTIDE SEQUENCE</scope>
    <source>
        <strain evidence="1">A</strain>
    </source>
</reference>
<name>A0A8J8CIL7_9CYAN</name>
<evidence type="ECO:0000313" key="2">
    <source>
        <dbReference type="Proteomes" id="UP000646053"/>
    </source>
</evidence>
<dbReference type="EMBL" id="WVIE01000004">
    <property type="protein sequence ID" value="NDJ16671.1"/>
    <property type="molecule type" value="Genomic_DNA"/>
</dbReference>
<keyword evidence="2" id="KW-1185">Reference proteome</keyword>
<gene>
    <name evidence="1" type="ORF">GS601_05100</name>
</gene>
<comment type="caution">
    <text evidence="1">The sequence shown here is derived from an EMBL/GenBank/DDBJ whole genome shotgun (WGS) entry which is preliminary data.</text>
</comment>
<protein>
    <submittedName>
        <fullName evidence="1">Uncharacterized protein</fullName>
    </submittedName>
</protein>
<organism evidence="1 2">
    <name type="scientific">Myxacorys almedinensis A</name>
    <dbReference type="NCBI Taxonomy" id="2690445"/>
    <lineage>
        <taxon>Bacteria</taxon>
        <taxon>Bacillati</taxon>
        <taxon>Cyanobacteriota</taxon>
        <taxon>Cyanophyceae</taxon>
        <taxon>Leptolyngbyales</taxon>
        <taxon>Leptolyngbyaceae</taxon>
        <taxon>Myxacorys</taxon>
        <taxon>Myxacorys almedinensis</taxon>
    </lineage>
</organism>
<sequence length="57" mass="6502">MTTLLLINYVYCNASFSILLKVPDIGKFTRLEPTSNRAIAALFTLPLEVYRQMTVYS</sequence>
<dbReference type="Proteomes" id="UP000646053">
    <property type="component" value="Unassembled WGS sequence"/>
</dbReference>
<evidence type="ECO:0000313" key="1">
    <source>
        <dbReference type="EMBL" id="NDJ16671.1"/>
    </source>
</evidence>
<proteinExistence type="predicted"/>